<gene>
    <name evidence="7" type="primary">LOC130469906</name>
</gene>
<feature type="compositionally biased region" description="Polar residues" evidence="5">
    <location>
        <begin position="17"/>
        <end position="26"/>
    </location>
</feature>
<dbReference type="RefSeq" id="XP_056695405.1">
    <property type="nucleotide sequence ID" value="XM_056839427.1"/>
</dbReference>
<evidence type="ECO:0000256" key="1">
    <source>
        <dbReference type="ARBA" id="ARBA00022679"/>
    </source>
</evidence>
<dbReference type="Proteomes" id="UP000813463">
    <property type="component" value="Chromosome 3"/>
</dbReference>
<dbReference type="PANTHER" id="PTHR37984:SF5">
    <property type="entry name" value="PROTEIN NYNRIN-LIKE"/>
    <property type="match status" value="1"/>
</dbReference>
<keyword evidence="6" id="KW-1185">Reference proteome</keyword>
<evidence type="ECO:0000256" key="5">
    <source>
        <dbReference type="SAM" id="MobiDB-lite"/>
    </source>
</evidence>
<evidence type="ECO:0000256" key="2">
    <source>
        <dbReference type="ARBA" id="ARBA00022695"/>
    </source>
</evidence>
<evidence type="ECO:0000313" key="7">
    <source>
        <dbReference type="RefSeq" id="XP_056695405.1"/>
    </source>
</evidence>
<evidence type="ECO:0000256" key="3">
    <source>
        <dbReference type="ARBA" id="ARBA00022722"/>
    </source>
</evidence>
<protein>
    <recommendedName>
        <fullName evidence="8">Reverse transcriptase domain-containing protein</fullName>
    </recommendedName>
</protein>
<accession>A0ABM3RIF9</accession>
<evidence type="ECO:0008006" key="8">
    <source>
        <dbReference type="Google" id="ProtNLM"/>
    </source>
</evidence>
<dbReference type="PANTHER" id="PTHR37984">
    <property type="entry name" value="PROTEIN CBG26694"/>
    <property type="match status" value="1"/>
</dbReference>
<proteinExistence type="predicted"/>
<keyword evidence="3" id="KW-0540">Nuclease</keyword>
<sequence>MNENRNWNGYRDGNFQGRINQGHNNKNSSDRVYHCKMFCNNHYGRNCKGDLVTCNHCQKKGYREYECFPKQKKEQNSNVSGNQGKSGYNQSENHSSKPVGYRTTRETTISLPMRTTTIIRLRVNWATYPFVSSSVVKILKLVDFEVIDLLVSMPTGVTIRYTKLFKNLHLKIRDCNFPSNLIEFSLGDLDVILGMHWLSLFKASIDCKIQKVSLRNPVGKLTSYRRLEKSKNLGIEDVPIVNEFLDVFPSEISEHDEHLSVILETLRKNQLYAKSSKCEFRLEKVVFLGHYVSKEVVFVDPANIQDVSKCPAPKNICV</sequence>
<dbReference type="InterPro" id="IPR021109">
    <property type="entry name" value="Peptidase_aspartic_dom_sf"/>
</dbReference>
<dbReference type="GeneID" id="130469906"/>
<dbReference type="InterPro" id="IPR050951">
    <property type="entry name" value="Retrovirus_Pol_polyprotein"/>
</dbReference>
<feature type="compositionally biased region" description="Polar residues" evidence="5">
    <location>
        <begin position="76"/>
        <end position="93"/>
    </location>
</feature>
<dbReference type="Pfam" id="PF08284">
    <property type="entry name" value="RVP_2"/>
    <property type="match status" value="1"/>
</dbReference>
<keyword evidence="2" id="KW-0548">Nucleotidyltransferase</keyword>
<dbReference type="Gene3D" id="2.40.70.10">
    <property type="entry name" value="Acid Proteases"/>
    <property type="match status" value="1"/>
</dbReference>
<name>A0ABM3RIF9_SPIOL</name>
<feature type="region of interest" description="Disordered" evidence="5">
    <location>
        <begin position="73"/>
        <end position="102"/>
    </location>
</feature>
<evidence type="ECO:0000313" key="6">
    <source>
        <dbReference type="Proteomes" id="UP000813463"/>
    </source>
</evidence>
<dbReference type="InterPro" id="IPR043502">
    <property type="entry name" value="DNA/RNA_pol_sf"/>
</dbReference>
<keyword evidence="4" id="KW-0255">Endonuclease</keyword>
<dbReference type="InterPro" id="IPR043128">
    <property type="entry name" value="Rev_trsase/Diguanyl_cyclase"/>
</dbReference>
<keyword evidence="4" id="KW-0378">Hydrolase</keyword>
<reference evidence="6" key="1">
    <citation type="journal article" date="2021" name="Nat. Commun.">
        <title>Genomic analyses provide insights into spinach domestication and the genetic basis of agronomic traits.</title>
        <authorList>
            <person name="Cai X."/>
            <person name="Sun X."/>
            <person name="Xu C."/>
            <person name="Sun H."/>
            <person name="Wang X."/>
            <person name="Ge C."/>
            <person name="Zhang Z."/>
            <person name="Wang Q."/>
            <person name="Fei Z."/>
            <person name="Jiao C."/>
            <person name="Wang Q."/>
        </authorList>
    </citation>
    <scope>NUCLEOTIDE SEQUENCE [LARGE SCALE GENOMIC DNA]</scope>
    <source>
        <strain evidence="6">cv. Varoflay</strain>
    </source>
</reference>
<feature type="region of interest" description="Disordered" evidence="5">
    <location>
        <begin position="1"/>
        <end position="26"/>
    </location>
</feature>
<keyword evidence="1" id="KW-0808">Transferase</keyword>
<dbReference type="SUPFAM" id="SSF56672">
    <property type="entry name" value="DNA/RNA polymerases"/>
    <property type="match status" value="1"/>
</dbReference>
<dbReference type="Gene3D" id="3.30.70.270">
    <property type="match status" value="1"/>
</dbReference>
<reference evidence="7" key="2">
    <citation type="submission" date="2025-08" db="UniProtKB">
        <authorList>
            <consortium name="RefSeq"/>
        </authorList>
    </citation>
    <scope>IDENTIFICATION</scope>
    <source>
        <tissue evidence="7">Leaf</tissue>
    </source>
</reference>
<evidence type="ECO:0000256" key="4">
    <source>
        <dbReference type="ARBA" id="ARBA00022759"/>
    </source>
</evidence>
<organism evidence="6 7">
    <name type="scientific">Spinacia oleracea</name>
    <name type="common">Spinach</name>
    <dbReference type="NCBI Taxonomy" id="3562"/>
    <lineage>
        <taxon>Eukaryota</taxon>
        <taxon>Viridiplantae</taxon>
        <taxon>Streptophyta</taxon>
        <taxon>Embryophyta</taxon>
        <taxon>Tracheophyta</taxon>
        <taxon>Spermatophyta</taxon>
        <taxon>Magnoliopsida</taxon>
        <taxon>eudicotyledons</taxon>
        <taxon>Gunneridae</taxon>
        <taxon>Pentapetalae</taxon>
        <taxon>Caryophyllales</taxon>
        <taxon>Chenopodiaceae</taxon>
        <taxon>Chenopodioideae</taxon>
        <taxon>Anserineae</taxon>
        <taxon>Spinacia</taxon>
    </lineage>
</organism>